<keyword evidence="1" id="KW-1133">Transmembrane helix</keyword>
<dbReference type="EMBL" id="KY684085">
    <property type="protein sequence ID" value="ARF09524.1"/>
    <property type="molecule type" value="Genomic_DNA"/>
</dbReference>
<evidence type="ECO:0000256" key="1">
    <source>
        <dbReference type="SAM" id="Phobius"/>
    </source>
</evidence>
<proteinExistence type="predicted"/>
<feature type="transmembrane region" description="Helical" evidence="1">
    <location>
        <begin position="381"/>
        <end position="402"/>
    </location>
</feature>
<organism evidence="2">
    <name type="scientific">Indivirus ILV1</name>
    <dbReference type="NCBI Taxonomy" id="1977633"/>
    <lineage>
        <taxon>Viruses</taxon>
        <taxon>Varidnaviria</taxon>
        <taxon>Bamfordvirae</taxon>
        <taxon>Nucleocytoviricota</taxon>
        <taxon>Megaviricetes</taxon>
        <taxon>Imitervirales</taxon>
        <taxon>Mimiviridae</taxon>
        <taxon>Klosneuvirinae</taxon>
        <taxon>Indivirus</taxon>
    </lineage>
</organism>
<feature type="transmembrane region" description="Helical" evidence="1">
    <location>
        <begin position="276"/>
        <end position="301"/>
    </location>
</feature>
<sequence length="572" mass="67013">MFIEIVHFAIAAFAGTIYWTNYNFLFKMMTLDSLFNALHFMNRFIDNSLTESQIIAEENSLYIATSFDRYIYYLMIHLLYKTAFYFFWINESFIYYYIGLFTIVPCILNQILQSRLFKIISNKKEHLIKIILAKILTSIIKFCAKVYLNKDDVNVKYTEIMEILNDYRETVSYFFTVLKSLAVIFGLSYVKSCAPSMYYGIIKYIYNYKTGEMITSYNHASAKALVSDIIENKKWNELTKVNTYKAMIYLYQMNTDKVDFFGKFINDFNFTLVKMFSIWTMTSLISNIFVSPVLALCFFLYKRYIRNSTDGVLWGELLMILISCTLGYFNENYFLVSFINQFGPKILFNSISYIILKVLAKNIKEMIEEVIRNNKDTTISFLIINGYIFLLKLINIQSYILIGLNLLANILMGIETKKQILFGIILSTTFPSDFNTFHVIFNSTILYIVFGLFDFINIYTIQDLLRTLLKYTQKKSTLTIEIKDMFEDEKNPTINNLAFEILDTNKYPSISQLGQKINRFDVSSIRDSVTVDDPIFDQSDDMFINEISVNNNDSEYFTKLDGSKIEVINNFF</sequence>
<accession>A0A1V0SD12</accession>
<keyword evidence="1" id="KW-0812">Transmembrane</keyword>
<keyword evidence="1" id="KW-0472">Membrane</keyword>
<evidence type="ECO:0000313" key="2">
    <source>
        <dbReference type="EMBL" id="ARF09524.1"/>
    </source>
</evidence>
<feature type="transmembrane region" description="Helical" evidence="1">
    <location>
        <begin position="6"/>
        <end position="25"/>
    </location>
</feature>
<feature type="transmembrane region" description="Helical" evidence="1">
    <location>
        <begin position="439"/>
        <end position="461"/>
    </location>
</feature>
<feature type="transmembrane region" description="Helical" evidence="1">
    <location>
        <begin position="70"/>
        <end position="88"/>
    </location>
</feature>
<gene>
    <name evidence="2" type="ORF">Indivirus_1_147</name>
</gene>
<name>A0A1V0SD12_9VIRU</name>
<feature type="transmembrane region" description="Helical" evidence="1">
    <location>
        <begin position="171"/>
        <end position="190"/>
    </location>
</feature>
<protein>
    <submittedName>
        <fullName evidence="2">Uncharacterized protein</fullName>
    </submittedName>
</protein>
<feature type="transmembrane region" description="Helical" evidence="1">
    <location>
        <begin position="313"/>
        <end position="330"/>
    </location>
</feature>
<reference evidence="2" key="1">
    <citation type="journal article" date="2017" name="Science">
        <title>Giant viruses with an expanded complement of translation system components.</title>
        <authorList>
            <person name="Schulz F."/>
            <person name="Yutin N."/>
            <person name="Ivanova N.N."/>
            <person name="Ortega D.R."/>
            <person name="Lee T.K."/>
            <person name="Vierheilig J."/>
            <person name="Daims H."/>
            <person name="Horn M."/>
            <person name="Wagner M."/>
            <person name="Jensen G.J."/>
            <person name="Kyrpides N.C."/>
            <person name="Koonin E.V."/>
            <person name="Woyke T."/>
        </authorList>
    </citation>
    <scope>NUCLEOTIDE SEQUENCE</scope>
    <source>
        <strain evidence="2">ILV1</strain>
    </source>
</reference>
<feature type="transmembrane region" description="Helical" evidence="1">
    <location>
        <begin position="342"/>
        <end position="360"/>
    </location>
</feature>
<feature type="transmembrane region" description="Helical" evidence="1">
    <location>
        <begin position="94"/>
        <end position="112"/>
    </location>
</feature>